<dbReference type="AlphaFoldDB" id="A0A4Y7SIA9"/>
<evidence type="ECO:0000313" key="1">
    <source>
        <dbReference type="EMBL" id="TEB21630.1"/>
    </source>
</evidence>
<sequence length="267" mass="29613">MNVLDPLFRLLSSPYIRLGSLRLHLRMSPDVSLLTPYTRLAIFGNAEVTTLELDIAYHDAEKAGERLWEVEDWAIRAQAAPLTSLTVRMDFSDVSLIKAQWGELVELTIGSPAPGVVSFGARDAINVLRGTRNLERCTIEFDSCETRPGGLQQQPVHLSMLKSLTLSGTSPSVSFASLLLMPSITHLSLAQRKSDDPEEKNTSAVANLVDRYGRQLTHVAFSYPSLDPDSSALCLELPHQCLASGDHCEGTSKFRYRHRADFQPFRT</sequence>
<accession>A0A4Y7SIA9</accession>
<proteinExistence type="predicted"/>
<dbReference type="EMBL" id="QPFP01000105">
    <property type="protein sequence ID" value="TEB21630.1"/>
    <property type="molecule type" value="Genomic_DNA"/>
</dbReference>
<gene>
    <name evidence="1" type="ORF">FA13DRAFT_97151</name>
</gene>
<reference evidence="1 2" key="1">
    <citation type="journal article" date="2019" name="Nat. Ecol. Evol.">
        <title>Megaphylogeny resolves global patterns of mushroom evolution.</title>
        <authorList>
            <person name="Varga T."/>
            <person name="Krizsan K."/>
            <person name="Foldi C."/>
            <person name="Dima B."/>
            <person name="Sanchez-Garcia M."/>
            <person name="Sanchez-Ramirez S."/>
            <person name="Szollosi G.J."/>
            <person name="Szarkandi J.G."/>
            <person name="Papp V."/>
            <person name="Albert L."/>
            <person name="Andreopoulos W."/>
            <person name="Angelini C."/>
            <person name="Antonin V."/>
            <person name="Barry K.W."/>
            <person name="Bougher N.L."/>
            <person name="Buchanan P."/>
            <person name="Buyck B."/>
            <person name="Bense V."/>
            <person name="Catcheside P."/>
            <person name="Chovatia M."/>
            <person name="Cooper J."/>
            <person name="Damon W."/>
            <person name="Desjardin D."/>
            <person name="Finy P."/>
            <person name="Geml J."/>
            <person name="Haridas S."/>
            <person name="Hughes K."/>
            <person name="Justo A."/>
            <person name="Karasinski D."/>
            <person name="Kautmanova I."/>
            <person name="Kiss B."/>
            <person name="Kocsube S."/>
            <person name="Kotiranta H."/>
            <person name="LaButti K.M."/>
            <person name="Lechner B.E."/>
            <person name="Liimatainen K."/>
            <person name="Lipzen A."/>
            <person name="Lukacs Z."/>
            <person name="Mihaltcheva S."/>
            <person name="Morgado L.N."/>
            <person name="Niskanen T."/>
            <person name="Noordeloos M.E."/>
            <person name="Ohm R.A."/>
            <person name="Ortiz-Santana B."/>
            <person name="Ovrebo C."/>
            <person name="Racz N."/>
            <person name="Riley R."/>
            <person name="Savchenko A."/>
            <person name="Shiryaev A."/>
            <person name="Soop K."/>
            <person name="Spirin V."/>
            <person name="Szebenyi C."/>
            <person name="Tomsovsky M."/>
            <person name="Tulloss R.E."/>
            <person name="Uehling J."/>
            <person name="Grigoriev I.V."/>
            <person name="Vagvolgyi C."/>
            <person name="Papp T."/>
            <person name="Martin F.M."/>
            <person name="Miettinen O."/>
            <person name="Hibbett D.S."/>
            <person name="Nagy L.G."/>
        </authorList>
    </citation>
    <scope>NUCLEOTIDE SEQUENCE [LARGE SCALE GENOMIC DNA]</scope>
    <source>
        <strain evidence="1 2">FP101781</strain>
    </source>
</reference>
<keyword evidence="2" id="KW-1185">Reference proteome</keyword>
<name>A0A4Y7SIA9_COPMI</name>
<comment type="caution">
    <text evidence="1">The sequence shown here is derived from an EMBL/GenBank/DDBJ whole genome shotgun (WGS) entry which is preliminary data.</text>
</comment>
<organism evidence="1 2">
    <name type="scientific">Coprinellus micaceus</name>
    <name type="common">Glistening ink-cap mushroom</name>
    <name type="synonym">Coprinus micaceus</name>
    <dbReference type="NCBI Taxonomy" id="71717"/>
    <lineage>
        <taxon>Eukaryota</taxon>
        <taxon>Fungi</taxon>
        <taxon>Dikarya</taxon>
        <taxon>Basidiomycota</taxon>
        <taxon>Agaricomycotina</taxon>
        <taxon>Agaricomycetes</taxon>
        <taxon>Agaricomycetidae</taxon>
        <taxon>Agaricales</taxon>
        <taxon>Agaricineae</taxon>
        <taxon>Psathyrellaceae</taxon>
        <taxon>Coprinellus</taxon>
    </lineage>
</organism>
<protein>
    <submittedName>
        <fullName evidence="1">Uncharacterized protein</fullName>
    </submittedName>
</protein>
<dbReference type="Proteomes" id="UP000298030">
    <property type="component" value="Unassembled WGS sequence"/>
</dbReference>
<evidence type="ECO:0000313" key="2">
    <source>
        <dbReference type="Proteomes" id="UP000298030"/>
    </source>
</evidence>